<name>A0A9J6DKQ8_RHIMP</name>
<feature type="region of interest" description="Disordered" evidence="1">
    <location>
        <begin position="45"/>
        <end position="64"/>
    </location>
</feature>
<comment type="caution">
    <text evidence="2">The sequence shown here is derived from an EMBL/GenBank/DDBJ whole genome shotgun (WGS) entry which is preliminary data.</text>
</comment>
<evidence type="ECO:0000313" key="2">
    <source>
        <dbReference type="EMBL" id="KAH8022716.1"/>
    </source>
</evidence>
<organism evidence="2 3">
    <name type="scientific">Rhipicephalus microplus</name>
    <name type="common">Cattle tick</name>
    <name type="synonym">Boophilus microplus</name>
    <dbReference type="NCBI Taxonomy" id="6941"/>
    <lineage>
        <taxon>Eukaryota</taxon>
        <taxon>Metazoa</taxon>
        <taxon>Ecdysozoa</taxon>
        <taxon>Arthropoda</taxon>
        <taxon>Chelicerata</taxon>
        <taxon>Arachnida</taxon>
        <taxon>Acari</taxon>
        <taxon>Parasitiformes</taxon>
        <taxon>Ixodida</taxon>
        <taxon>Ixodoidea</taxon>
        <taxon>Ixodidae</taxon>
        <taxon>Rhipicephalinae</taxon>
        <taxon>Rhipicephalus</taxon>
        <taxon>Boophilus</taxon>
    </lineage>
</organism>
<sequence>MLSDVASQSGDPLANVGSNSVDFGRFTRYDKEGVETKLAEIRLTTKSVTHNAPASRDANREAPPHVALTRAATVNESAGKSLPSSKVLLQNALSDMQSLASALQNKAPCKLCDHVPRKSRAHYATSAPDFCGALQGMQVPRPRRAHHRGEAHTRGHPRSWHDDVALRRLLLAEDQRETATGASGTAERCCSTYLRRASPERCRGQRPRHEVPGLPPPQPNARCFLTTQCSCQCDLLLP</sequence>
<dbReference type="AlphaFoldDB" id="A0A9J6DKQ8"/>
<reference evidence="2" key="2">
    <citation type="submission" date="2021-09" db="EMBL/GenBank/DDBJ databases">
        <authorList>
            <person name="Jia N."/>
            <person name="Wang J."/>
            <person name="Shi W."/>
            <person name="Du L."/>
            <person name="Sun Y."/>
            <person name="Zhan W."/>
            <person name="Jiang J."/>
            <person name="Wang Q."/>
            <person name="Zhang B."/>
            <person name="Ji P."/>
            <person name="Sakyi L.B."/>
            <person name="Cui X."/>
            <person name="Yuan T."/>
            <person name="Jiang B."/>
            <person name="Yang W."/>
            <person name="Lam T.T.-Y."/>
            <person name="Chang Q."/>
            <person name="Ding S."/>
            <person name="Wang X."/>
            <person name="Zhu J."/>
            <person name="Ruan X."/>
            <person name="Zhao L."/>
            <person name="Wei J."/>
            <person name="Que T."/>
            <person name="Du C."/>
            <person name="Cheng J."/>
            <person name="Dai P."/>
            <person name="Han X."/>
            <person name="Huang E."/>
            <person name="Gao Y."/>
            <person name="Liu J."/>
            <person name="Shao H."/>
            <person name="Ye R."/>
            <person name="Li L."/>
            <person name="Wei W."/>
            <person name="Wang X."/>
            <person name="Wang C."/>
            <person name="Huo Q."/>
            <person name="Li W."/>
            <person name="Guo W."/>
            <person name="Chen H."/>
            <person name="Chen S."/>
            <person name="Zhou L."/>
            <person name="Zhou L."/>
            <person name="Ni X."/>
            <person name="Tian J."/>
            <person name="Zhou Y."/>
            <person name="Sheng Y."/>
            <person name="Liu T."/>
            <person name="Pan Y."/>
            <person name="Xia L."/>
            <person name="Li J."/>
            <person name="Zhao F."/>
            <person name="Cao W."/>
        </authorList>
    </citation>
    <scope>NUCLEOTIDE SEQUENCE</scope>
    <source>
        <strain evidence="2">Rmic-2018</strain>
        <tissue evidence="2">Larvae</tissue>
    </source>
</reference>
<evidence type="ECO:0000313" key="3">
    <source>
        <dbReference type="Proteomes" id="UP000821866"/>
    </source>
</evidence>
<proteinExistence type="predicted"/>
<keyword evidence="3" id="KW-1185">Reference proteome</keyword>
<reference evidence="2" key="1">
    <citation type="journal article" date="2020" name="Cell">
        <title>Large-Scale Comparative Analyses of Tick Genomes Elucidate Their Genetic Diversity and Vector Capacities.</title>
        <authorList>
            <consortium name="Tick Genome and Microbiome Consortium (TIGMIC)"/>
            <person name="Jia N."/>
            <person name="Wang J."/>
            <person name="Shi W."/>
            <person name="Du L."/>
            <person name="Sun Y."/>
            <person name="Zhan W."/>
            <person name="Jiang J.F."/>
            <person name="Wang Q."/>
            <person name="Zhang B."/>
            <person name="Ji P."/>
            <person name="Bell-Sakyi L."/>
            <person name="Cui X.M."/>
            <person name="Yuan T.T."/>
            <person name="Jiang B.G."/>
            <person name="Yang W.F."/>
            <person name="Lam T.T."/>
            <person name="Chang Q.C."/>
            <person name="Ding S.J."/>
            <person name="Wang X.J."/>
            <person name="Zhu J.G."/>
            <person name="Ruan X.D."/>
            <person name="Zhao L."/>
            <person name="Wei J.T."/>
            <person name="Ye R.Z."/>
            <person name="Que T.C."/>
            <person name="Du C.H."/>
            <person name="Zhou Y.H."/>
            <person name="Cheng J.X."/>
            <person name="Dai P.F."/>
            <person name="Guo W.B."/>
            <person name="Han X.H."/>
            <person name="Huang E.J."/>
            <person name="Li L.F."/>
            <person name="Wei W."/>
            <person name="Gao Y.C."/>
            <person name="Liu J.Z."/>
            <person name="Shao H.Z."/>
            <person name="Wang X."/>
            <person name="Wang C.C."/>
            <person name="Yang T.C."/>
            <person name="Huo Q.B."/>
            <person name="Li W."/>
            <person name="Chen H.Y."/>
            <person name="Chen S.E."/>
            <person name="Zhou L.G."/>
            <person name="Ni X.B."/>
            <person name="Tian J.H."/>
            <person name="Sheng Y."/>
            <person name="Liu T."/>
            <person name="Pan Y.S."/>
            <person name="Xia L.Y."/>
            <person name="Li J."/>
            <person name="Zhao F."/>
            <person name="Cao W.C."/>
        </authorList>
    </citation>
    <scope>NUCLEOTIDE SEQUENCE</scope>
    <source>
        <strain evidence="2">Rmic-2018</strain>
    </source>
</reference>
<dbReference type="Proteomes" id="UP000821866">
    <property type="component" value="Chromosome 6"/>
</dbReference>
<gene>
    <name evidence="2" type="ORF">HPB51_001979</name>
</gene>
<accession>A0A9J6DKQ8</accession>
<evidence type="ECO:0000256" key="1">
    <source>
        <dbReference type="SAM" id="MobiDB-lite"/>
    </source>
</evidence>
<dbReference type="EMBL" id="JABSTU010000008">
    <property type="protein sequence ID" value="KAH8022716.1"/>
    <property type="molecule type" value="Genomic_DNA"/>
</dbReference>
<protein>
    <submittedName>
        <fullName evidence="2">Uncharacterized protein</fullName>
    </submittedName>
</protein>